<dbReference type="PANTHER" id="PTHR12413:SF1">
    <property type="entry name" value="DOLICHYL PYROPHOSPHATE MAN9GLCNAC2 ALPHA-1,3-GLUCOSYLTRANSFERASE"/>
    <property type="match status" value="1"/>
</dbReference>
<evidence type="ECO:0000256" key="10">
    <source>
        <dbReference type="RuleBase" id="RU363110"/>
    </source>
</evidence>
<evidence type="ECO:0000256" key="1">
    <source>
        <dbReference type="ARBA" id="ARBA00004477"/>
    </source>
</evidence>
<protein>
    <recommendedName>
        <fullName evidence="10">Alpha-1,3-glucosyltransferase</fullName>
        <ecNumber evidence="10">2.4.1.-</ecNumber>
    </recommendedName>
</protein>
<comment type="pathway">
    <text evidence="2 10">Protein modification; protein glycosylation.</text>
</comment>
<feature type="transmembrane region" description="Helical" evidence="10">
    <location>
        <begin position="121"/>
        <end position="142"/>
    </location>
</feature>
<evidence type="ECO:0000256" key="9">
    <source>
        <dbReference type="ARBA" id="ARBA00023136"/>
    </source>
</evidence>
<evidence type="ECO:0000256" key="8">
    <source>
        <dbReference type="ARBA" id="ARBA00022989"/>
    </source>
</evidence>
<dbReference type="GO" id="GO:0042281">
    <property type="term" value="F:dolichyl pyrophosphate Man9GlcNAc2 alpha-1,3-glucosyltransferase activity"/>
    <property type="evidence" value="ECO:0007669"/>
    <property type="project" value="TreeGrafter"/>
</dbReference>
<feature type="transmembrane region" description="Helical" evidence="10">
    <location>
        <begin position="402"/>
        <end position="419"/>
    </location>
</feature>
<sequence>MFTGEAGGFFGNVDDVCYFGVLLSLLLRCSTSLWPYSGAGKPPMYGDYEAQRHWMEVTTNLPVREWYQNSTQNDLLYWGLDYPPLTAYHSWACGKIASYINGDWVSLYQSRGLESYEHKLFMRYTVLVADLLVFFPAVLYFWSSVSSSLRLKPRDLAIVSTLTLLSPGLILIDHGHFQYNCVSLGLALLAIGLIEKERLLWAAVVFSLSLNYKQMSLYYAIPFFCFLFGTCLKRPTWASKLKLFLGLTGVVCATFAVCWAPYLHSPGLWLQVLRRLFPLDRGLFEDKVANLWCTLSLVVKLKSLYSAATLAAVSGLVTLLSASISAVDLMLRPTPERFHHCLINCSLVFFLCSYQVHEKTILLPMLAFYLILHKHPGLVLWFSTIATFSMFPLLCKDGLVTPYVALVVLNIVFVFKAYLETSQQSRLITVLFALSMGGCTFLNAAHLLLPPPRRYPDVHSLLNAVYSCGHFVAFVLYTHYLQYQLPTTKYTKIKKK</sequence>
<reference evidence="11" key="1">
    <citation type="submission" date="2016-02" db="EMBL/GenBank/DDBJ databases">
        <title>RNAseq analyses of the midgut from blood- or serum-fed Ixodes ricinus ticks.</title>
        <authorList>
            <person name="Perner J."/>
            <person name="Provaznik J."/>
            <person name="Schrenkova J."/>
            <person name="Urbanova V."/>
            <person name="Ribeiro J.M."/>
            <person name="Kopacek P."/>
        </authorList>
    </citation>
    <scope>NUCLEOTIDE SEQUENCE</scope>
    <source>
        <tissue evidence="11">Gut</tissue>
    </source>
</reference>
<comment type="similarity">
    <text evidence="3 10">Belongs to the ALG6/ALG8 glucosyltransferase family.</text>
</comment>
<evidence type="ECO:0000256" key="2">
    <source>
        <dbReference type="ARBA" id="ARBA00004922"/>
    </source>
</evidence>
<dbReference type="Pfam" id="PF03155">
    <property type="entry name" value="Alg6_Alg8"/>
    <property type="match status" value="1"/>
</dbReference>
<evidence type="ECO:0000256" key="3">
    <source>
        <dbReference type="ARBA" id="ARBA00008715"/>
    </source>
</evidence>
<feature type="transmembrane region" description="Helical" evidence="10">
    <location>
        <begin position="244"/>
        <end position="262"/>
    </location>
</feature>
<feature type="transmembrane region" description="Helical" evidence="10">
    <location>
        <begin position="304"/>
        <end position="331"/>
    </location>
</feature>
<keyword evidence="9 10" id="KW-0472">Membrane</keyword>
<keyword evidence="8 10" id="KW-1133">Transmembrane helix</keyword>
<keyword evidence="6 10" id="KW-0812">Transmembrane</keyword>
<accession>A0A131Y397</accession>
<feature type="transmembrane region" description="Helical" evidence="10">
    <location>
        <begin position="377"/>
        <end position="395"/>
    </location>
</feature>
<name>A0A131Y397_IXORI</name>
<evidence type="ECO:0000256" key="5">
    <source>
        <dbReference type="ARBA" id="ARBA00022679"/>
    </source>
</evidence>
<organism evidence="11">
    <name type="scientific">Ixodes ricinus</name>
    <name type="common">Common tick</name>
    <name type="synonym">Acarus ricinus</name>
    <dbReference type="NCBI Taxonomy" id="34613"/>
    <lineage>
        <taxon>Eukaryota</taxon>
        <taxon>Metazoa</taxon>
        <taxon>Ecdysozoa</taxon>
        <taxon>Arthropoda</taxon>
        <taxon>Chelicerata</taxon>
        <taxon>Arachnida</taxon>
        <taxon>Acari</taxon>
        <taxon>Parasitiformes</taxon>
        <taxon>Ixodida</taxon>
        <taxon>Ixodoidea</taxon>
        <taxon>Ixodidae</taxon>
        <taxon>Ixodinae</taxon>
        <taxon>Ixodes</taxon>
    </lineage>
</organism>
<feature type="transmembrane region" description="Helical" evidence="10">
    <location>
        <begin position="461"/>
        <end position="480"/>
    </location>
</feature>
<comment type="subcellular location">
    <subcellularLocation>
        <location evidence="1 10">Endoplasmic reticulum membrane</location>
        <topology evidence="1 10">Multi-pass membrane protein</topology>
    </subcellularLocation>
</comment>
<dbReference type="InterPro" id="IPR004856">
    <property type="entry name" value="Glyco_trans_ALG6/ALG8"/>
</dbReference>
<keyword evidence="4 10" id="KW-0328">Glycosyltransferase</keyword>
<proteinExistence type="evidence at transcript level"/>
<dbReference type="UniPathway" id="UPA00378"/>
<dbReference type="AlphaFoldDB" id="A0A131Y397"/>
<evidence type="ECO:0000256" key="4">
    <source>
        <dbReference type="ARBA" id="ARBA00022676"/>
    </source>
</evidence>
<feature type="transmembrane region" description="Helical" evidence="10">
    <location>
        <begin position="425"/>
        <end position="449"/>
    </location>
</feature>
<feature type="transmembrane region" description="Helical" evidence="10">
    <location>
        <begin position="154"/>
        <end position="172"/>
    </location>
</feature>
<dbReference type="EC" id="2.4.1.-" evidence="10"/>
<evidence type="ECO:0000313" key="11">
    <source>
        <dbReference type="EMBL" id="JAP72371.1"/>
    </source>
</evidence>
<keyword evidence="7 10" id="KW-0256">Endoplasmic reticulum</keyword>
<feature type="transmembrane region" description="Helical" evidence="10">
    <location>
        <begin position="215"/>
        <end position="232"/>
    </location>
</feature>
<dbReference type="PANTHER" id="PTHR12413">
    <property type="entry name" value="DOLICHYL GLYCOSYLTRANSFERASE"/>
    <property type="match status" value="1"/>
</dbReference>
<dbReference type="GO" id="GO:0005789">
    <property type="term" value="C:endoplasmic reticulum membrane"/>
    <property type="evidence" value="ECO:0007669"/>
    <property type="project" value="UniProtKB-SubCell"/>
</dbReference>
<dbReference type="EMBL" id="GEFM01003425">
    <property type="protein sequence ID" value="JAP72371.1"/>
    <property type="molecule type" value="mRNA"/>
</dbReference>
<evidence type="ECO:0000256" key="7">
    <source>
        <dbReference type="ARBA" id="ARBA00022824"/>
    </source>
</evidence>
<keyword evidence="5 10" id="KW-0808">Transferase</keyword>
<evidence type="ECO:0000256" key="6">
    <source>
        <dbReference type="ARBA" id="ARBA00022692"/>
    </source>
</evidence>